<dbReference type="InterPro" id="IPR029787">
    <property type="entry name" value="Nucleotide_cyclase"/>
</dbReference>
<name>A0ABS2FFR4_9CLOT</name>
<comment type="caution">
    <text evidence="2">The sequence shown here is derived from an EMBL/GenBank/DDBJ whole genome shotgun (WGS) entry which is preliminary data.</text>
</comment>
<sequence length="74" mass="8594">MELDTLSKKLDGLLNNIRSDLNYYYKNYGLSTSIGAAYRDNHINTYEELYEEADKGLYKAKNLGKDGFYINNKK</sequence>
<dbReference type="Proteomes" id="UP000767334">
    <property type="component" value="Unassembled WGS sequence"/>
</dbReference>
<dbReference type="InterPro" id="IPR000160">
    <property type="entry name" value="GGDEF_dom"/>
</dbReference>
<organism evidence="2 3">
    <name type="scientific">Clostridium saudiense</name>
    <dbReference type="NCBI Taxonomy" id="1414720"/>
    <lineage>
        <taxon>Bacteria</taxon>
        <taxon>Bacillati</taxon>
        <taxon>Bacillota</taxon>
        <taxon>Clostridia</taxon>
        <taxon>Eubacteriales</taxon>
        <taxon>Clostridiaceae</taxon>
        <taxon>Clostridium</taxon>
    </lineage>
</organism>
<feature type="domain" description="GGDEF" evidence="1">
    <location>
        <begin position="1"/>
        <end position="73"/>
    </location>
</feature>
<dbReference type="Pfam" id="PF00990">
    <property type="entry name" value="GGDEF"/>
    <property type="match status" value="1"/>
</dbReference>
<dbReference type="RefSeq" id="WP_204572149.1">
    <property type="nucleotide sequence ID" value="NZ_JACJLL010000032.1"/>
</dbReference>
<gene>
    <name evidence="2" type="ORF">H6A19_06830</name>
</gene>
<evidence type="ECO:0000313" key="3">
    <source>
        <dbReference type="Proteomes" id="UP000767334"/>
    </source>
</evidence>
<evidence type="ECO:0000259" key="1">
    <source>
        <dbReference type="PROSITE" id="PS50887"/>
    </source>
</evidence>
<dbReference type="PROSITE" id="PS50887">
    <property type="entry name" value="GGDEF"/>
    <property type="match status" value="1"/>
</dbReference>
<protein>
    <submittedName>
        <fullName evidence="2">Diguanylate cyclase</fullName>
    </submittedName>
</protein>
<accession>A0ABS2FFR4</accession>
<evidence type="ECO:0000313" key="2">
    <source>
        <dbReference type="EMBL" id="MBM6819054.1"/>
    </source>
</evidence>
<reference evidence="2 3" key="1">
    <citation type="journal article" date="2021" name="Sci. Rep.">
        <title>The distribution of antibiotic resistance genes in chicken gut microbiota commensals.</title>
        <authorList>
            <person name="Juricova H."/>
            <person name="Matiasovicova J."/>
            <person name="Kubasova T."/>
            <person name="Cejkova D."/>
            <person name="Rychlik I."/>
        </authorList>
    </citation>
    <scope>NUCLEOTIDE SEQUENCE [LARGE SCALE GENOMIC DNA]</scope>
    <source>
        <strain evidence="2 3">An435</strain>
    </source>
</reference>
<dbReference type="InterPro" id="IPR043128">
    <property type="entry name" value="Rev_trsase/Diguanyl_cyclase"/>
</dbReference>
<dbReference type="Gene3D" id="3.30.70.270">
    <property type="match status" value="1"/>
</dbReference>
<proteinExistence type="predicted"/>
<dbReference type="SUPFAM" id="SSF55073">
    <property type="entry name" value="Nucleotide cyclase"/>
    <property type="match status" value="1"/>
</dbReference>
<dbReference type="EMBL" id="JACJLL010000032">
    <property type="protein sequence ID" value="MBM6819054.1"/>
    <property type="molecule type" value="Genomic_DNA"/>
</dbReference>
<keyword evidence="3" id="KW-1185">Reference proteome</keyword>